<dbReference type="Pfam" id="PF10183">
    <property type="entry name" value="ESSS"/>
    <property type="match status" value="1"/>
</dbReference>
<keyword evidence="8" id="KW-0999">Mitochondrion inner membrane</keyword>
<evidence type="ECO:0000256" key="3">
    <source>
        <dbReference type="ARBA" id="ARBA00008915"/>
    </source>
</evidence>
<dbReference type="WBParaSite" id="MhA1_Contig163.frz3.gene39">
    <property type="protein sequence ID" value="MhA1_Contig163.frz3.gene39"/>
    <property type="gene ID" value="MhA1_Contig163.frz3.gene39"/>
</dbReference>
<reference evidence="19" key="1">
    <citation type="submission" date="2016-11" db="UniProtKB">
        <authorList>
            <consortium name="WormBaseParasite"/>
        </authorList>
    </citation>
    <scope>IDENTIFICATION</scope>
</reference>
<evidence type="ECO:0000256" key="7">
    <source>
        <dbReference type="ARBA" id="ARBA00022692"/>
    </source>
</evidence>
<keyword evidence="7 17" id="KW-0812">Transmembrane</keyword>
<keyword evidence="12" id="KW-0496">Mitochondrion</keyword>
<evidence type="ECO:0000256" key="16">
    <source>
        <dbReference type="ARBA" id="ARBA00046528"/>
    </source>
</evidence>
<organism evidence="18 19">
    <name type="scientific">Meloidogyne hapla</name>
    <name type="common">Root-knot nematode worm</name>
    <dbReference type="NCBI Taxonomy" id="6305"/>
    <lineage>
        <taxon>Eukaryota</taxon>
        <taxon>Metazoa</taxon>
        <taxon>Ecdysozoa</taxon>
        <taxon>Nematoda</taxon>
        <taxon>Chromadorea</taxon>
        <taxon>Rhabditida</taxon>
        <taxon>Tylenchina</taxon>
        <taxon>Tylenchomorpha</taxon>
        <taxon>Tylenchoidea</taxon>
        <taxon>Meloidogynidae</taxon>
        <taxon>Meloidogyninae</taxon>
        <taxon>Meloidogyne</taxon>
    </lineage>
</organism>
<keyword evidence="6" id="KW-0679">Respiratory chain</keyword>
<evidence type="ECO:0000313" key="19">
    <source>
        <dbReference type="WBParaSite" id="MhA1_Contig163.frz3.gene39"/>
    </source>
</evidence>
<comment type="function">
    <text evidence="1">Accessory subunit of the mitochondrial membrane respiratory chain NADH dehydrogenase (Complex I), that is believed not to be involved in catalysis. Complex I functions in the transfer of electrons from NADH to the respiratory chain. The immediate electron acceptor for the enzyme is believed to be ubiquinone.</text>
</comment>
<keyword evidence="9" id="KW-0809">Transit peptide</keyword>
<dbReference type="Proteomes" id="UP000095281">
    <property type="component" value="Unplaced"/>
</dbReference>
<evidence type="ECO:0000313" key="18">
    <source>
        <dbReference type="Proteomes" id="UP000095281"/>
    </source>
</evidence>
<feature type="transmembrane region" description="Helical" evidence="17">
    <location>
        <begin position="113"/>
        <end position="133"/>
    </location>
</feature>
<name>A0A1I8B8T0_MELHA</name>
<keyword evidence="18" id="KW-1185">Reference proteome</keyword>
<comment type="subcellular location">
    <subcellularLocation>
        <location evidence="2">Mitochondrion inner membrane</location>
        <topology evidence="2">Single-pass membrane protein</topology>
    </subcellularLocation>
</comment>
<evidence type="ECO:0000256" key="8">
    <source>
        <dbReference type="ARBA" id="ARBA00022792"/>
    </source>
</evidence>
<keyword evidence="13 17" id="KW-0472">Membrane</keyword>
<evidence type="ECO:0000256" key="9">
    <source>
        <dbReference type="ARBA" id="ARBA00022946"/>
    </source>
</evidence>
<evidence type="ECO:0000256" key="1">
    <source>
        <dbReference type="ARBA" id="ARBA00003195"/>
    </source>
</evidence>
<dbReference type="OMA" id="VAHDEHK"/>
<evidence type="ECO:0000256" key="2">
    <source>
        <dbReference type="ARBA" id="ARBA00004434"/>
    </source>
</evidence>
<evidence type="ECO:0000256" key="15">
    <source>
        <dbReference type="ARBA" id="ARBA00031387"/>
    </source>
</evidence>
<evidence type="ECO:0000256" key="10">
    <source>
        <dbReference type="ARBA" id="ARBA00022982"/>
    </source>
</evidence>
<evidence type="ECO:0000256" key="6">
    <source>
        <dbReference type="ARBA" id="ARBA00022660"/>
    </source>
</evidence>
<evidence type="ECO:0000256" key="11">
    <source>
        <dbReference type="ARBA" id="ARBA00022989"/>
    </source>
</evidence>
<evidence type="ECO:0000256" key="14">
    <source>
        <dbReference type="ARBA" id="ARBA00030753"/>
    </source>
</evidence>
<keyword evidence="11 17" id="KW-1133">Transmembrane helix</keyword>
<sequence>MLIKFKQICDIEVLRLQPIYCRRFASGGGGHGHGDDDDVKMEKQPDFYRPGSDTFAYENPWPKLNKGRLDWLFNDGWRRPLAADQGGYMRRGWLWRGQNAQDEHKDWVKFHKYMFVLGTFITIWFGVFIALFMKPDWPVGRDWARREAHMELTRRERAGLPLISPDLIQRSRVEASLPSEEELRDFDIII</sequence>
<proteinExistence type="inferred from homology"/>
<keyword evidence="5" id="KW-0813">Transport</keyword>
<evidence type="ECO:0000256" key="12">
    <source>
        <dbReference type="ARBA" id="ARBA00023128"/>
    </source>
</evidence>
<evidence type="ECO:0000256" key="5">
    <source>
        <dbReference type="ARBA" id="ARBA00022448"/>
    </source>
</evidence>
<protein>
    <recommendedName>
        <fullName evidence="4">NADH dehydrogenase [ubiquinone] 1 beta subcomplex subunit 11, mitochondrial</fullName>
    </recommendedName>
    <alternativeName>
        <fullName evidence="15">Complex I-ESSS</fullName>
    </alternativeName>
    <alternativeName>
        <fullName evidence="14">NADH-ubiquinone oxidoreductase ESSS subunit</fullName>
    </alternativeName>
</protein>
<comment type="subunit">
    <text evidence="16">Complex I is composed of 45 different subunits. Interacts with BCAP31.</text>
</comment>
<evidence type="ECO:0000256" key="4">
    <source>
        <dbReference type="ARBA" id="ARBA00018632"/>
    </source>
</evidence>
<keyword evidence="10" id="KW-0249">Electron transport</keyword>
<evidence type="ECO:0000256" key="13">
    <source>
        <dbReference type="ARBA" id="ARBA00023136"/>
    </source>
</evidence>
<dbReference type="AlphaFoldDB" id="A0A1I8B8T0"/>
<dbReference type="PANTHER" id="PTHR13327">
    <property type="entry name" value="NADH-UBIQUINONE OXIDOREDUCTASE ESSS SUBUNIT, MITOCHONDRIAL PRECURSOR"/>
    <property type="match status" value="1"/>
</dbReference>
<dbReference type="InterPro" id="IPR019329">
    <property type="entry name" value="NADH_UbQ_OxRdtase_ESSS_su"/>
</dbReference>
<comment type="similarity">
    <text evidence="3">Belongs to the complex I NDUFB11 subunit family.</text>
</comment>
<dbReference type="GO" id="GO:0005743">
    <property type="term" value="C:mitochondrial inner membrane"/>
    <property type="evidence" value="ECO:0007669"/>
    <property type="project" value="UniProtKB-SubCell"/>
</dbReference>
<accession>A0A1I8B8T0</accession>
<dbReference type="PANTHER" id="PTHR13327:SF0">
    <property type="entry name" value="NADH DEHYDROGENASE [UBIQUINONE] 1 BETA SUBCOMPLEX SUBUNIT 11, MITOCHONDRIAL"/>
    <property type="match status" value="1"/>
</dbReference>
<evidence type="ECO:0000256" key="17">
    <source>
        <dbReference type="SAM" id="Phobius"/>
    </source>
</evidence>